<accession>A0A948TDL5</accession>
<evidence type="ECO:0000313" key="2">
    <source>
        <dbReference type="Proteomes" id="UP000783796"/>
    </source>
</evidence>
<reference evidence="1" key="2">
    <citation type="submission" date="2021-04" db="EMBL/GenBank/DDBJ databases">
        <authorList>
            <person name="Gilroy R."/>
        </authorList>
    </citation>
    <scope>NUCLEOTIDE SEQUENCE</scope>
    <source>
        <strain evidence="1">G4-2901</strain>
    </source>
</reference>
<sequence>MKECISWIVSIVSKIASVFNPDKNKNVRVIKIKKLEHNYHTTIINGDCLSKDQLTNRGLKEQEADKKNETEI</sequence>
<protein>
    <submittedName>
        <fullName evidence="1">Uncharacterized protein</fullName>
    </submittedName>
</protein>
<proteinExistence type="predicted"/>
<name>A0A948TDL5_9BACT</name>
<organism evidence="1 2">
    <name type="scientific">Candidatus Phocaeicola faecigallinarum</name>
    <dbReference type="NCBI Taxonomy" id="2838732"/>
    <lineage>
        <taxon>Bacteria</taxon>
        <taxon>Pseudomonadati</taxon>
        <taxon>Bacteroidota</taxon>
        <taxon>Bacteroidia</taxon>
        <taxon>Bacteroidales</taxon>
        <taxon>Bacteroidaceae</taxon>
        <taxon>Phocaeicola</taxon>
    </lineage>
</organism>
<dbReference type="EMBL" id="JAHLFW010000098">
    <property type="protein sequence ID" value="MBU3839016.1"/>
    <property type="molecule type" value="Genomic_DNA"/>
</dbReference>
<gene>
    <name evidence="1" type="ORF">H9777_12040</name>
</gene>
<dbReference type="AlphaFoldDB" id="A0A948TDL5"/>
<comment type="caution">
    <text evidence="1">The sequence shown here is derived from an EMBL/GenBank/DDBJ whole genome shotgun (WGS) entry which is preliminary data.</text>
</comment>
<reference evidence="1" key="1">
    <citation type="journal article" date="2021" name="PeerJ">
        <title>Extensive microbial diversity within the chicken gut microbiome revealed by metagenomics and culture.</title>
        <authorList>
            <person name="Gilroy R."/>
            <person name="Ravi A."/>
            <person name="Getino M."/>
            <person name="Pursley I."/>
            <person name="Horton D.L."/>
            <person name="Alikhan N.F."/>
            <person name="Baker D."/>
            <person name="Gharbi K."/>
            <person name="Hall N."/>
            <person name="Watson M."/>
            <person name="Adriaenssens E.M."/>
            <person name="Foster-Nyarko E."/>
            <person name="Jarju S."/>
            <person name="Secka A."/>
            <person name="Antonio M."/>
            <person name="Oren A."/>
            <person name="Chaudhuri R.R."/>
            <person name="La Ragione R."/>
            <person name="Hildebrand F."/>
            <person name="Pallen M.J."/>
        </authorList>
    </citation>
    <scope>NUCLEOTIDE SEQUENCE</scope>
    <source>
        <strain evidence="1">G4-2901</strain>
    </source>
</reference>
<dbReference type="Proteomes" id="UP000783796">
    <property type="component" value="Unassembled WGS sequence"/>
</dbReference>
<evidence type="ECO:0000313" key="1">
    <source>
        <dbReference type="EMBL" id="MBU3839016.1"/>
    </source>
</evidence>